<evidence type="ECO:0000256" key="2">
    <source>
        <dbReference type="ARBA" id="ARBA00022578"/>
    </source>
</evidence>
<sequence>MLTQEQTVEIRVLARQGHSIRHIARTLGDSRNTVRRYLRNPSVARYHPREPRPTKLGAFESYLRQRVEQAHPIWLPATVLTREIRAQGYGGGLSLLRAFLATLKPARREAGPAVRLETEPARQLQDDFVVLRRARSPMSAFVATLGYSRMTFVTFVPDESFESVRDSLLLAFDYLGGVPREVLFDNMKTVVLERDAYGDGKHRFHPGLLQLADDLGFRIRLCRPYRAQTKGKVERFNRYFRESFYNPLLTRMKGTGLLLDCAAANRRVRDWLADEANVRVHATLNERPIDRWRQEREHLQPLPSRVRRDEAPLLDNSLRPVPLESLQRALSVYDAIGEACR</sequence>
<dbReference type="GO" id="GO:0015074">
    <property type="term" value="P:DNA integration"/>
    <property type="evidence" value="ECO:0007669"/>
    <property type="project" value="InterPro"/>
</dbReference>
<keyword evidence="4" id="KW-0233">DNA recombination</keyword>
<feature type="domain" description="Integrase catalytic" evidence="6">
    <location>
        <begin position="116"/>
        <end position="296"/>
    </location>
</feature>
<dbReference type="NCBIfam" id="NF033546">
    <property type="entry name" value="transpos_IS21"/>
    <property type="match status" value="1"/>
</dbReference>
<dbReference type="PANTHER" id="PTHR35004">
    <property type="entry name" value="TRANSPOSASE RV3428C-RELATED"/>
    <property type="match status" value="1"/>
</dbReference>
<dbReference type="PROSITE" id="PS50531">
    <property type="entry name" value="HTH_IS21"/>
    <property type="match status" value="1"/>
</dbReference>
<dbReference type="Gene3D" id="1.10.10.60">
    <property type="entry name" value="Homeodomain-like"/>
    <property type="match status" value="1"/>
</dbReference>
<evidence type="ECO:0000259" key="5">
    <source>
        <dbReference type="PROSITE" id="PS50531"/>
    </source>
</evidence>
<dbReference type="GO" id="GO:0003677">
    <property type="term" value="F:DNA binding"/>
    <property type="evidence" value="ECO:0007669"/>
    <property type="project" value="UniProtKB-KW"/>
</dbReference>
<dbReference type="EMBL" id="KU295135">
    <property type="protein sequence ID" value="AMQ45718.1"/>
    <property type="molecule type" value="Genomic_DNA"/>
</dbReference>
<feature type="domain" description="HTH IS21-type" evidence="5">
    <location>
        <begin position="5"/>
        <end position="67"/>
    </location>
</feature>
<geneLocation type="plasmid" evidence="7">
    <name>pBK31611</name>
</geneLocation>
<dbReference type="Gene3D" id="3.30.420.10">
    <property type="entry name" value="Ribonuclease H-like superfamily/Ribonuclease H"/>
    <property type="match status" value="1"/>
</dbReference>
<accession>A0A142EC30</accession>
<dbReference type="RefSeq" id="WP_032490293.1">
    <property type="nucleotide sequence ID" value="NZ_KU295135.1"/>
</dbReference>
<name>A0A142EC30_ECOLX</name>
<evidence type="ECO:0000256" key="1">
    <source>
        <dbReference type="ARBA" id="ARBA00009277"/>
    </source>
</evidence>
<protein>
    <submittedName>
        <fullName evidence="7">Putative transposase ISKpn7</fullName>
    </submittedName>
</protein>
<dbReference type="InterPro" id="IPR036397">
    <property type="entry name" value="RNaseH_sf"/>
</dbReference>
<evidence type="ECO:0000256" key="4">
    <source>
        <dbReference type="ARBA" id="ARBA00023172"/>
    </source>
</evidence>
<keyword evidence="3" id="KW-0238">DNA-binding</keyword>
<dbReference type="GO" id="GO:0006310">
    <property type="term" value="P:DNA recombination"/>
    <property type="evidence" value="ECO:0007669"/>
    <property type="project" value="UniProtKB-KW"/>
</dbReference>
<keyword evidence="2" id="KW-0815">Transposition</keyword>
<dbReference type="InterPro" id="IPR017894">
    <property type="entry name" value="HTH_IS21_transposase_type"/>
</dbReference>
<dbReference type="InterPro" id="IPR012337">
    <property type="entry name" value="RNaseH-like_sf"/>
</dbReference>
<evidence type="ECO:0000313" key="7">
    <source>
        <dbReference type="EMBL" id="AMQ45718.1"/>
    </source>
</evidence>
<organism evidence="7">
    <name type="scientific">Escherichia coli</name>
    <dbReference type="NCBI Taxonomy" id="562"/>
    <lineage>
        <taxon>Bacteria</taxon>
        <taxon>Pseudomonadati</taxon>
        <taxon>Pseudomonadota</taxon>
        <taxon>Gammaproteobacteria</taxon>
        <taxon>Enterobacterales</taxon>
        <taxon>Enterobacteriaceae</taxon>
        <taxon>Escherichia</taxon>
    </lineage>
</organism>
<comment type="similarity">
    <text evidence="1">Belongs to the transposase IS21/IS408/IS1162 family.</text>
</comment>
<dbReference type="AlphaFoldDB" id="A0A142EC30"/>
<dbReference type="SUPFAM" id="SSF53098">
    <property type="entry name" value="Ribonuclease H-like"/>
    <property type="match status" value="1"/>
</dbReference>
<proteinExistence type="inferred from homology"/>
<evidence type="ECO:0000259" key="6">
    <source>
        <dbReference type="PROSITE" id="PS50994"/>
    </source>
</evidence>
<reference evidence="7" key="1">
    <citation type="submission" date="2015-12" db="EMBL/GenBank/DDBJ databases">
        <title>Molecular Epidemiology and Plasmid Analysis of KPC-Producing Escherichia coli.</title>
        <authorList>
            <person name="Chavda K."/>
            <person name="Chen L."/>
            <person name="Kreiswirth B."/>
        </authorList>
    </citation>
    <scope>NUCLEOTIDE SEQUENCE</scope>
    <source>
        <strain evidence="7">BK31611</strain>
        <plasmid evidence="7">pBK31611</plasmid>
    </source>
</reference>
<dbReference type="PROSITE" id="PS50994">
    <property type="entry name" value="INTEGRASE"/>
    <property type="match status" value="1"/>
</dbReference>
<dbReference type="InterPro" id="IPR001584">
    <property type="entry name" value="Integrase_cat-core"/>
</dbReference>
<dbReference type="Pfam" id="PF00665">
    <property type="entry name" value="rve"/>
    <property type="match status" value="1"/>
</dbReference>
<keyword evidence="7" id="KW-0614">Plasmid</keyword>
<evidence type="ECO:0000256" key="3">
    <source>
        <dbReference type="ARBA" id="ARBA00023125"/>
    </source>
</evidence>
<dbReference type="PANTHER" id="PTHR35004:SF6">
    <property type="entry name" value="TRANSPOSASE"/>
    <property type="match status" value="1"/>
</dbReference>
<dbReference type="GO" id="GO:0032196">
    <property type="term" value="P:transposition"/>
    <property type="evidence" value="ECO:0007669"/>
    <property type="project" value="UniProtKB-KW"/>
</dbReference>